<evidence type="ECO:0000259" key="2">
    <source>
        <dbReference type="Pfam" id="PF23547"/>
    </source>
</evidence>
<dbReference type="EMBL" id="CM016558">
    <property type="protein sequence ID" value="TKW06478.1"/>
    <property type="molecule type" value="Genomic_DNA"/>
</dbReference>
<dbReference type="PANTHER" id="PTHR33411">
    <property type="entry name" value="OS08G0392500 PROTEIN"/>
    <property type="match status" value="1"/>
</dbReference>
<organism evidence="4 5">
    <name type="scientific">Setaria viridis</name>
    <name type="common">Green bristlegrass</name>
    <name type="synonym">Setaria italica subsp. viridis</name>
    <dbReference type="NCBI Taxonomy" id="4556"/>
    <lineage>
        <taxon>Eukaryota</taxon>
        <taxon>Viridiplantae</taxon>
        <taxon>Streptophyta</taxon>
        <taxon>Embryophyta</taxon>
        <taxon>Tracheophyta</taxon>
        <taxon>Spermatophyta</taxon>
        <taxon>Magnoliopsida</taxon>
        <taxon>Liliopsida</taxon>
        <taxon>Poales</taxon>
        <taxon>Poaceae</taxon>
        <taxon>PACMAD clade</taxon>
        <taxon>Panicoideae</taxon>
        <taxon>Panicodae</taxon>
        <taxon>Paniceae</taxon>
        <taxon>Cenchrinae</taxon>
        <taxon>Setaria</taxon>
    </lineage>
</organism>
<accession>A0A4U6TTU4</accession>
<dbReference type="InterPro" id="IPR057024">
    <property type="entry name" value="Znr_FGT1_1"/>
</dbReference>
<proteinExistence type="predicted"/>
<feature type="compositionally biased region" description="Polar residues" evidence="1">
    <location>
        <begin position="178"/>
        <end position="187"/>
    </location>
</feature>
<feature type="region of interest" description="Disordered" evidence="1">
    <location>
        <begin position="365"/>
        <end position="396"/>
    </location>
</feature>
<feature type="region of interest" description="Disordered" evidence="1">
    <location>
        <begin position="975"/>
        <end position="1032"/>
    </location>
</feature>
<feature type="region of interest" description="Disordered" evidence="1">
    <location>
        <begin position="761"/>
        <end position="784"/>
    </location>
</feature>
<feature type="compositionally biased region" description="Basic and acidic residues" evidence="1">
    <location>
        <begin position="508"/>
        <end position="517"/>
    </location>
</feature>
<dbReference type="PANTHER" id="PTHR33411:SF5">
    <property type="entry name" value="OS04G0610200 PROTEIN"/>
    <property type="match status" value="1"/>
</dbReference>
<dbReference type="AlphaFoldDB" id="A0A4U6TTU4"/>
<sequence>MAPPPGIVEVRCAGCGETLEVEPGLTEFACPDCGTHQALPPELLPRRPRRALPLPGRCAPLPTAPSRVTCWGCGAVLSAPHGQGRFACPLCGSELAASQTAAVSVVAPPAAVPITPSRLAQPSEVHPCLSSQLTHVGNVQKPIHLEQTLGQCLRHSFRKEPFTSSRADTGTEIHVAGRSQNEPASPSSHREESHTEPLDEIISRPSKKKSRFVAGPNYYPARKVHEEHPNQAVYASEAQGMPSNSSVHTDKVEDRFPNGTVTVDSKQKIGNVVVPSTIEQEWTKSLNQAVDEQQAGEIPNNIVHANKVQVNFASKAGNCIKSAKGSKVNQKRKSKILSNFSNELPQLRCSKCLVNGSHNLVDIDPIEKIDPSPNQNLSEDPEIERNLTDSDPCSPARYRFPHGGSNEWDGVDATTPPALSHGTPQADQFPRTQMCSPETRWALPVACSNSWHDHEIPQESSNGVGHLERGYAEVCSNPAEMQNQDMDGHLAQEACSDKNRLGQLRLKPHNENLSEHGRPKRNGFTGSSSNGGVHLEDQSVSGTCHQNLSASCSRLAALLPIPAATALPMITSPYSRENLPLNCSSPTLLHQQPPSPLYSQFQDAPCGDVLPKPISNSSKKRRGRAPEKLMEPRKEADRSVLTPSGADSWNVHPPCPKVANTLSLLIKQNYPGIYVSDDTSGNGQSCEHVVYHWHQCPPDTVATILDEFLKRYKWSPGHEEECQKLFDRKAVRQLVNLFCYEKQRVRQVLAAKKAKKSSLVRRAHGEMELEEDGDREDSDGQQGDESVVLLEHEDPLKWKPFSPAWMKPKWWEMLCDHWAKDEIMKVSYQQRKNRYSGKRPCDAAGSQKGLYNGGKLAIGIDSPTKISRESVDERACQTEDTRDQPNKESQCTQLGSHSVLRQVGSGKRGRYCGAIGIGKKSQHKSLSKLPPVCVSKQEQQPMFTKEQVQEMINQALQGLNEAWEKKFLSLEQKMPRMSSSHIVPNGVKESSLAVGRSKQCKLARQDSLESMDGGDDPSAGDDDDYQVEDEEELCCGSRTIPRLSGVSAERRLGTGAK</sequence>
<gene>
    <name evidence="4" type="ORF">SEVIR_7G243600v2</name>
</gene>
<evidence type="ECO:0000313" key="5">
    <source>
        <dbReference type="Proteomes" id="UP000298652"/>
    </source>
</evidence>
<feature type="compositionally biased region" description="Acidic residues" evidence="1">
    <location>
        <begin position="768"/>
        <end position="779"/>
    </location>
</feature>
<feature type="domain" description="FORGETTER1 first zinc ribbon" evidence="2">
    <location>
        <begin position="8"/>
        <end position="42"/>
    </location>
</feature>
<dbReference type="Gramene" id="TKW06478">
    <property type="protein sequence ID" value="TKW06478"/>
    <property type="gene ID" value="SEVIR_7G243600v2"/>
</dbReference>
<dbReference type="Pfam" id="PF23547">
    <property type="entry name" value="Zn_ribbon_FGT1_1"/>
    <property type="match status" value="1"/>
</dbReference>
<feature type="region of interest" description="Disordered" evidence="1">
    <location>
        <begin position="161"/>
        <end position="213"/>
    </location>
</feature>
<reference evidence="4" key="1">
    <citation type="submission" date="2019-03" db="EMBL/GenBank/DDBJ databases">
        <title>WGS assembly of Setaria viridis.</title>
        <authorList>
            <person name="Huang P."/>
            <person name="Jenkins J."/>
            <person name="Grimwood J."/>
            <person name="Barry K."/>
            <person name="Healey A."/>
            <person name="Mamidi S."/>
            <person name="Sreedasyam A."/>
            <person name="Shu S."/>
            <person name="Feldman M."/>
            <person name="Wu J."/>
            <person name="Yu Y."/>
            <person name="Chen C."/>
            <person name="Johnson J."/>
            <person name="Rokhsar D."/>
            <person name="Baxter I."/>
            <person name="Schmutz J."/>
            <person name="Brutnell T."/>
            <person name="Kellogg E."/>
        </authorList>
    </citation>
    <scope>NUCLEOTIDE SEQUENCE [LARGE SCALE GENOMIC DNA]</scope>
</reference>
<feature type="region of interest" description="Disordered" evidence="1">
    <location>
        <begin position="609"/>
        <end position="647"/>
    </location>
</feature>
<feature type="region of interest" description="Disordered" evidence="1">
    <location>
        <begin position="508"/>
        <end position="538"/>
    </location>
</feature>
<protein>
    <submittedName>
        <fullName evidence="4">Uncharacterized protein</fullName>
    </submittedName>
</protein>
<evidence type="ECO:0000259" key="3">
    <source>
        <dbReference type="Pfam" id="PF23548"/>
    </source>
</evidence>
<evidence type="ECO:0000313" key="4">
    <source>
        <dbReference type="EMBL" id="TKW06478.1"/>
    </source>
</evidence>
<feature type="compositionally biased region" description="Basic and acidic residues" evidence="1">
    <location>
        <begin position="188"/>
        <end position="197"/>
    </location>
</feature>
<feature type="domain" description="FORGETTER1 second zinc ribbon" evidence="3">
    <location>
        <begin position="67"/>
        <end position="99"/>
    </location>
</feature>
<dbReference type="OMA" id="NMRSMSK"/>
<dbReference type="Proteomes" id="UP000298652">
    <property type="component" value="Chromosome 7"/>
</dbReference>
<feature type="compositionally biased region" description="Acidic residues" evidence="1">
    <location>
        <begin position="1012"/>
        <end position="1032"/>
    </location>
</feature>
<keyword evidence="5" id="KW-1185">Reference proteome</keyword>
<dbReference type="InterPro" id="IPR057025">
    <property type="entry name" value="Znr_FGT1_2"/>
</dbReference>
<name>A0A4U6TTU4_SETVI</name>
<dbReference type="Pfam" id="PF23548">
    <property type="entry name" value="Zn_ribbon_FGT1_2"/>
    <property type="match status" value="1"/>
</dbReference>
<feature type="compositionally biased region" description="Basic and acidic residues" evidence="1">
    <location>
        <begin position="624"/>
        <end position="638"/>
    </location>
</feature>
<evidence type="ECO:0000256" key="1">
    <source>
        <dbReference type="SAM" id="MobiDB-lite"/>
    </source>
</evidence>